<gene>
    <name evidence="1" type="ORF">NP493_738g00000</name>
</gene>
<evidence type="ECO:0000313" key="1">
    <source>
        <dbReference type="EMBL" id="KAK2175333.1"/>
    </source>
</evidence>
<dbReference type="EMBL" id="JAODUO010000736">
    <property type="protein sequence ID" value="KAK2175333.1"/>
    <property type="molecule type" value="Genomic_DNA"/>
</dbReference>
<organism evidence="1 2">
    <name type="scientific">Ridgeia piscesae</name>
    <name type="common">Tubeworm</name>
    <dbReference type="NCBI Taxonomy" id="27915"/>
    <lineage>
        <taxon>Eukaryota</taxon>
        <taxon>Metazoa</taxon>
        <taxon>Spiralia</taxon>
        <taxon>Lophotrochozoa</taxon>
        <taxon>Annelida</taxon>
        <taxon>Polychaeta</taxon>
        <taxon>Sedentaria</taxon>
        <taxon>Canalipalpata</taxon>
        <taxon>Sabellida</taxon>
        <taxon>Siboglinidae</taxon>
        <taxon>Ridgeia</taxon>
    </lineage>
</organism>
<evidence type="ECO:0000313" key="2">
    <source>
        <dbReference type="Proteomes" id="UP001209878"/>
    </source>
</evidence>
<proteinExistence type="predicted"/>
<dbReference type="AlphaFoldDB" id="A0AAD9KRG8"/>
<comment type="caution">
    <text evidence="1">The sequence shown here is derived from an EMBL/GenBank/DDBJ whole genome shotgun (WGS) entry which is preliminary data.</text>
</comment>
<keyword evidence="2" id="KW-1185">Reference proteome</keyword>
<accession>A0AAD9KRG8</accession>
<protein>
    <submittedName>
        <fullName evidence="1">Uncharacterized protein</fullName>
    </submittedName>
</protein>
<name>A0AAD9KRG8_RIDPI</name>
<dbReference type="Proteomes" id="UP001209878">
    <property type="component" value="Unassembled WGS sequence"/>
</dbReference>
<sequence length="39" mass="4466">MSLVFRGNFVILYPDVDRRFTDSLTPSLHISIKKNGTVK</sequence>
<reference evidence="1" key="1">
    <citation type="journal article" date="2023" name="Mol. Biol. Evol.">
        <title>Third-Generation Sequencing Reveals the Adaptive Role of the Epigenome in Three Deep-Sea Polychaetes.</title>
        <authorList>
            <person name="Perez M."/>
            <person name="Aroh O."/>
            <person name="Sun Y."/>
            <person name="Lan Y."/>
            <person name="Juniper S.K."/>
            <person name="Young C.R."/>
            <person name="Angers B."/>
            <person name="Qian P.Y."/>
        </authorList>
    </citation>
    <scope>NUCLEOTIDE SEQUENCE</scope>
    <source>
        <strain evidence="1">R07B-5</strain>
    </source>
</reference>